<dbReference type="InterPro" id="IPR052714">
    <property type="entry name" value="MFS_Exporter"/>
</dbReference>
<dbReference type="InterPro" id="IPR036259">
    <property type="entry name" value="MFS_trans_sf"/>
</dbReference>
<dbReference type="GO" id="GO:0016020">
    <property type="term" value="C:membrane"/>
    <property type="evidence" value="ECO:0007669"/>
    <property type="project" value="UniProtKB-SubCell"/>
</dbReference>
<keyword evidence="2 5" id="KW-0812">Transmembrane</keyword>
<keyword evidence="8" id="KW-1185">Reference proteome</keyword>
<dbReference type="InterPro" id="IPR011701">
    <property type="entry name" value="MFS"/>
</dbReference>
<dbReference type="Pfam" id="PF00083">
    <property type="entry name" value="Sugar_tr"/>
    <property type="match status" value="1"/>
</dbReference>
<feature type="transmembrane region" description="Helical" evidence="5">
    <location>
        <begin position="224"/>
        <end position="241"/>
    </location>
</feature>
<dbReference type="AlphaFoldDB" id="A0A8J6PA64"/>
<comment type="caution">
    <text evidence="7">The sequence shown here is derived from an EMBL/GenBank/DDBJ whole genome shotgun (WGS) entry which is preliminary data.</text>
</comment>
<dbReference type="Gene3D" id="1.20.1250.20">
    <property type="entry name" value="MFS general substrate transporter like domains"/>
    <property type="match status" value="2"/>
</dbReference>
<feature type="transmembrane region" description="Helical" evidence="5">
    <location>
        <begin position="140"/>
        <end position="159"/>
    </location>
</feature>
<dbReference type="PANTHER" id="PTHR23531">
    <property type="entry name" value="QUINOLENE RESISTANCE PROTEIN NORA"/>
    <property type="match status" value="1"/>
</dbReference>
<evidence type="ECO:0000313" key="7">
    <source>
        <dbReference type="EMBL" id="MBC9813171.1"/>
    </source>
</evidence>
<evidence type="ECO:0000256" key="1">
    <source>
        <dbReference type="ARBA" id="ARBA00004370"/>
    </source>
</evidence>
<dbReference type="EMBL" id="JACVEL010000008">
    <property type="protein sequence ID" value="MBC9813171.1"/>
    <property type="molecule type" value="Genomic_DNA"/>
</dbReference>
<dbReference type="Proteomes" id="UP000652681">
    <property type="component" value="Unassembled WGS sequence"/>
</dbReference>
<proteinExistence type="predicted"/>
<keyword evidence="4 5" id="KW-0472">Membrane</keyword>
<accession>A0A8J6PA64</accession>
<organism evidence="7 8">
    <name type="scientific">Taishania pollutisoli</name>
    <dbReference type="NCBI Taxonomy" id="2766479"/>
    <lineage>
        <taxon>Bacteria</taxon>
        <taxon>Pseudomonadati</taxon>
        <taxon>Bacteroidota</taxon>
        <taxon>Flavobacteriia</taxon>
        <taxon>Flavobacteriales</taxon>
        <taxon>Crocinitomicaceae</taxon>
        <taxon>Taishania</taxon>
    </lineage>
</organism>
<evidence type="ECO:0000256" key="3">
    <source>
        <dbReference type="ARBA" id="ARBA00022989"/>
    </source>
</evidence>
<dbReference type="PROSITE" id="PS50850">
    <property type="entry name" value="MFS"/>
    <property type="match status" value="1"/>
</dbReference>
<dbReference type="Pfam" id="PF07690">
    <property type="entry name" value="MFS_1"/>
    <property type="match status" value="1"/>
</dbReference>
<name>A0A8J6PA64_9FLAO</name>
<evidence type="ECO:0000256" key="4">
    <source>
        <dbReference type="ARBA" id="ARBA00023136"/>
    </source>
</evidence>
<reference evidence="7" key="1">
    <citation type="submission" date="2020-09" db="EMBL/GenBank/DDBJ databases">
        <title>Taishania pollutisoli gen. nov., sp. nov., Isolated from Tetrabromobisphenol A-Contaminated Soil.</title>
        <authorList>
            <person name="Chen Q."/>
        </authorList>
    </citation>
    <scope>NUCLEOTIDE SEQUENCE</scope>
    <source>
        <strain evidence="7">CZZ-1</strain>
    </source>
</reference>
<feature type="transmembrane region" description="Helical" evidence="5">
    <location>
        <begin position="340"/>
        <end position="361"/>
    </location>
</feature>
<feature type="transmembrane region" description="Helical" evidence="5">
    <location>
        <begin position="25"/>
        <end position="42"/>
    </location>
</feature>
<protein>
    <submittedName>
        <fullName evidence="7">MFS transporter</fullName>
    </submittedName>
</protein>
<feature type="transmembrane region" description="Helical" evidence="5">
    <location>
        <begin position="276"/>
        <end position="298"/>
    </location>
</feature>
<evidence type="ECO:0000259" key="6">
    <source>
        <dbReference type="PROSITE" id="PS50850"/>
    </source>
</evidence>
<feature type="transmembrane region" description="Helical" evidence="5">
    <location>
        <begin position="54"/>
        <end position="72"/>
    </location>
</feature>
<evidence type="ECO:0000256" key="5">
    <source>
        <dbReference type="SAM" id="Phobius"/>
    </source>
</evidence>
<dbReference type="PANTHER" id="PTHR23531:SF1">
    <property type="entry name" value="QUINOLENE RESISTANCE PROTEIN NORA"/>
    <property type="match status" value="1"/>
</dbReference>
<feature type="domain" description="Major facilitator superfamily (MFS) profile" evidence="6">
    <location>
        <begin position="1"/>
        <end position="367"/>
    </location>
</feature>
<gene>
    <name evidence="7" type="ORF">H9Y05_11905</name>
</gene>
<dbReference type="SUPFAM" id="SSF103473">
    <property type="entry name" value="MFS general substrate transporter"/>
    <property type="match status" value="1"/>
</dbReference>
<feature type="transmembrane region" description="Helical" evidence="5">
    <location>
        <begin position="113"/>
        <end position="134"/>
    </location>
</feature>
<feature type="transmembrane region" description="Helical" evidence="5">
    <location>
        <begin position="310"/>
        <end position="334"/>
    </location>
</feature>
<feature type="transmembrane region" description="Helical" evidence="5">
    <location>
        <begin position="253"/>
        <end position="270"/>
    </location>
</feature>
<sequence length="390" mass="42020">MTSFNLLIPELNTMMERLGAGDKKGLVFIFFSITAAISRPISGKLSDTIGRKKVMYIGILIGAITCILYPYIESILLFLLLRLAHGFSAGVHPTGATAMVTDLLPPNKRGQGMGIWGVFVSVGFGFGQMISAVVINHLGYNALFIVASSFAVVSGILLIKVRETLPAQQLVRFSPGLLKLQWNDIIEPSVRPSAVVMFLSATCSGYVFVITPDISGYLGLDNKGIFFGFYTMSTLVVRLFTASLSDIIGRRKTLIIAMSLLCCAMIMVALSNSVFMFLSAALVYGVASGISSPTLMAWMADLSNPQRRGVGSGTLFIALECGFMFGAGLSILTYDSSTSSVFGSFLTASLCAGLSIAYLIWHLSTFRSPDLQQSPDVVPVISRNTKQERE</sequence>
<evidence type="ECO:0000256" key="2">
    <source>
        <dbReference type="ARBA" id="ARBA00022692"/>
    </source>
</evidence>
<comment type="subcellular location">
    <subcellularLocation>
        <location evidence="1">Membrane</location>
    </subcellularLocation>
</comment>
<dbReference type="InterPro" id="IPR005828">
    <property type="entry name" value="MFS_sugar_transport-like"/>
</dbReference>
<keyword evidence="3 5" id="KW-1133">Transmembrane helix</keyword>
<dbReference type="GO" id="GO:0022857">
    <property type="term" value="F:transmembrane transporter activity"/>
    <property type="evidence" value="ECO:0007669"/>
    <property type="project" value="InterPro"/>
</dbReference>
<evidence type="ECO:0000313" key="8">
    <source>
        <dbReference type="Proteomes" id="UP000652681"/>
    </source>
</evidence>
<dbReference type="InterPro" id="IPR020846">
    <property type="entry name" value="MFS_dom"/>
</dbReference>